<evidence type="ECO:0000313" key="10">
    <source>
        <dbReference type="Proteomes" id="UP000823631"/>
    </source>
</evidence>
<feature type="signal peptide" evidence="8">
    <location>
        <begin position="1"/>
        <end position="45"/>
    </location>
</feature>
<dbReference type="Proteomes" id="UP000823631">
    <property type="component" value="Unassembled WGS sequence"/>
</dbReference>
<keyword evidence="3 8" id="KW-0732">Signal</keyword>
<dbReference type="GO" id="GO:0008237">
    <property type="term" value="F:metallopeptidase activity"/>
    <property type="evidence" value="ECO:0007669"/>
    <property type="project" value="UniProtKB-KW"/>
</dbReference>
<keyword evidence="4" id="KW-0574">Periplasm</keyword>
<dbReference type="GO" id="GO:0004252">
    <property type="term" value="F:serine-type endopeptidase activity"/>
    <property type="evidence" value="ECO:0007669"/>
    <property type="project" value="InterPro"/>
</dbReference>
<sequence>MFKRTSLLTLKHFAQIKGAGQTVRALAAAAAACMVLCAAAGAAQAQVYGSYNMGCLDNAQPLALKGDHYVMQIWGRGRNYAHPEMLDYLNKFIERTKAAGLPDVIIGDLSQKYGGPYAGSNHASHMVGLDVDIPFGFAKDLKDLHKTPDSFYLVRSGKLTDSFDEDRIKLIYLAAQDERVERIFVSPRIKEGMCSLFEGKGDDSFLSKLRPWFGHRAHMHVRLSCPADSPYCKAQAAAPAGTGCGYEVQSWFMPPDPNAKPAAVKPKPKPVMPQQCKVLLSRQG</sequence>
<proteinExistence type="predicted"/>
<evidence type="ECO:0000256" key="1">
    <source>
        <dbReference type="ARBA" id="ARBA00022670"/>
    </source>
</evidence>
<dbReference type="AlphaFoldDB" id="A0A9D9GSD7"/>
<evidence type="ECO:0000313" key="9">
    <source>
        <dbReference type="EMBL" id="MBO8414966.1"/>
    </source>
</evidence>
<reference evidence="9" key="2">
    <citation type="journal article" date="2021" name="PeerJ">
        <title>Extensive microbial diversity within the chicken gut microbiome revealed by metagenomics and culture.</title>
        <authorList>
            <person name="Gilroy R."/>
            <person name="Ravi A."/>
            <person name="Getino M."/>
            <person name="Pursley I."/>
            <person name="Horton D.L."/>
            <person name="Alikhan N.F."/>
            <person name="Baker D."/>
            <person name="Gharbi K."/>
            <person name="Hall N."/>
            <person name="Watson M."/>
            <person name="Adriaenssens E.M."/>
            <person name="Foster-Nyarko E."/>
            <person name="Jarju S."/>
            <person name="Secka A."/>
            <person name="Antonio M."/>
            <person name="Oren A."/>
            <person name="Chaudhuri R.R."/>
            <person name="La Ragione R."/>
            <person name="Hildebrand F."/>
            <person name="Pallen M.J."/>
        </authorList>
    </citation>
    <scope>NUCLEOTIDE SEQUENCE</scope>
    <source>
        <strain evidence="9">17213</strain>
    </source>
</reference>
<evidence type="ECO:0000256" key="4">
    <source>
        <dbReference type="ARBA" id="ARBA00022764"/>
    </source>
</evidence>
<protein>
    <submittedName>
        <fullName evidence="9">Penicillin-insensitive murein endopeptidase</fullName>
    </submittedName>
</protein>
<name>A0A9D9GSD7_9GAMM</name>
<dbReference type="InterPro" id="IPR005073">
    <property type="entry name" value="Peptidase_M74"/>
</dbReference>
<dbReference type="GO" id="GO:0030288">
    <property type="term" value="C:outer membrane-bounded periplasmic space"/>
    <property type="evidence" value="ECO:0007669"/>
    <property type="project" value="InterPro"/>
</dbReference>
<evidence type="ECO:0000256" key="7">
    <source>
        <dbReference type="ARBA" id="ARBA00023049"/>
    </source>
</evidence>
<dbReference type="GO" id="GO:0006508">
    <property type="term" value="P:proteolysis"/>
    <property type="evidence" value="ECO:0007669"/>
    <property type="project" value="UniProtKB-KW"/>
</dbReference>
<dbReference type="SUPFAM" id="SSF55166">
    <property type="entry name" value="Hedgehog/DD-peptidase"/>
    <property type="match status" value="1"/>
</dbReference>
<dbReference type="Pfam" id="PF03411">
    <property type="entry name" value="Peptidase_M74"/>
    <property type="match status" value="1"/>
</dbReference>
<keyword evidence="6" id="KW-0862">Zinc</keyword>
<evidence type="ECO:0000256" key="2">
    <source>
        <dbReference type="ARBA" id="ARBA00022723"/>
    </source>
</evidence>
<accession>A0A9D9GSD7</accession>
<evidence type="ECO:0000256" key="6">
    <source>
        <dbReference type="ARBA" id="ARBA00022833"/>
    </source>
</evidence>
<dbReference type="GO" id="GO:0046872">
    <property type="term" value="F:metal ion binding"/>
    <property type="evidence" value="ECO:0007669"/>
    <property type="project" value="UniProtKB-KW"/>
</dbReference>
<organism evidence="9 10">
    <name type="scientific">Candidatus Avisuccinivibrio stercorigallinarum</name>
    <dbReference type="NCBI Taxonomy" id="2840704"/>
    <lineage>
        <taxon>Bacteria</taxon>
        <taxon>Pseudomonadati</taxon>
        <taxon>Pseudomonadota</taxon>
        <taxon>Gammaproteobacteria</taxon>
        <taxon>Aeromonadales</taxon>
        <taxon>Succinivibrionaceae</taxon>
        <taxon>Succinivibrionaceae incertae sedis</taxon>
        <taxon>Candidatus Avisuccinivibrio</taxon>
    </lineage>
</organism>
<dbReference type="Gene3D" id="3.30.1380.10">
    <property type="match status" value="1"/>
</dbReference>
<keyword evidence="2" id="KW-0479">Metal-binding</keyword>
<comment type="caution">
    <text evidence="9">The sequence shown here is derived from an EMBL/GenBank/DDBJ whole genome shotgun (WGS) entry which is preliminary data.</text>
</comment>
<keyword evidence="5" id="KW-0378">Hydrolase</keyword>
<keyword evidence="7" id="KW-0482">Metalloprotease</keyword>
<reference evidence="9" key="1">
    <citation type="submission" date="2020-10" db="EMBL/GenBank/DDBJ databases">
        <authorList>
            <person name="Gilroy R."/>
        </authorList>
    </citation>
    <scope>NUCLEOTIDE SEQUENCE</scope>
    <source>
        <strain evidence="9">17213</strain>
    </source>
</reference>
<evidence type="ECO:0000256" key="3">
    <source>
        <dbReference type="ARBA" id="ARBA00022729"/>
    </source>
</evidence>
<dbReference type="InterPro" id="IPR009045">
    <property type="entry name" value="Zn_M74/Hedgehog-like"/>
</dbReference>
<gene>
    <name evidence="9" type="ORF">IAB19_01110</name>
</gene>
<keyword evidence="1" id="KW-0645">Protease</keyword>
<dbReference type="EMBL" id="JADINH010000018">
    <property type="protein sequence ID" value="MBO8414966.1"/>
    <property type="molecule type" value="Genomic_DNA"/>
</dbReference>
<feature type="chain" id="PRO_5038518064" evidence="8">
    <location>
        <begin position="46"/>
        <end position="284"/>
    </location>
</feature>
<evidence type="ECO:0000256" key="5">
    <source>
        <dbReference type="ARBA" id="ARBA00022801"/>
    </source>
</evidence>
<evidence type="ECO:0000256" key="8">
    <source>
        <dbReference type="SAM" id="SignalP"/>
    </source>
</evidence>